<dbReference type="EMBL" id="JAFCJH010000039">
    <property type="protein sequence ID" value="MBR0799494.1"/>
    <property type="molecule type" value="Genomic_DNA"/>
</dbReference>
<evidence type="ECO:0000259" key="3">
    <source>
        <dbReference type="Pfam" id="PF01301"/>
    </source>
</evidence>
<dbReference type="PANTHER" id="PTHR23421">
    <property type="entry name" value="BETA-GALACTOSIDASE RELATED"/>
    <property type="match status" value="1"/>
</dbReference>
<dbReference type="RefSeq" id="WP_212494294.1">
    <property type="nucleotide sequence ID" value="NZ_JAFCJH010000039.1"/>
</dbReference>
<organism evidence="4 5">
    <name type="scientific">Bradyrhizobium jicamae</name>
    <dbReference type="NCBI Taxonomy" id="280332"/>
    <lineage>
        <taxon>Bacteria</taxon>
        <taxon>Pseudomonadati</taxon>
        <taxon>Pseudomonadota</taxon>
        <taxon>Alphaproteobacteria</taxon>
        <taxon>Hyphomicrobiales</taxon>
        <taxon>Nitrobacteraceae</taxon>
        <taxon>Bradyrhizobium</taxon>
    </lineage>
</organism>
<evidence type="ECO:0000313" key="4">
    <source>
        <dbReference type="EMBL" id="MBR0799494.1"/>
    </source>
</evidence>
<evidence type="ECO:0000256" key="1">
    <source>
        <dbReference type="ARBA" id="ARBA00009809"/>
    </source>
</evidence>
<reference evidence="5" key="1">
    <citation type="journal article" date="2021" name="ISME J.">
        <title>Evolutionary origin and ecological implication of a unique nif island in free-living Bradyrhizobium lineages.</title>
        <authorList>
            <person name="Tao J."/>
        </authorList>
    </citation>
    <scope>NUCLEOTIDE SEQUENCE [LARGE SCALE GENOMIC DNA]</scope>
    <source>
        <strain evidence="5">SZCCT0434</strain>
    </source>
</reference>
<comment type="caution">
    <text evidence="4">The sequence shown here is derived from an EMBL/GenBank/DDBJ whole genome shotgun (WGS) entry which is preliminary data.</text>
</comment>
<dbReference type="InterPro" id="IPR017853">
    <property type="entry name" value="GH"/>
</dbReference>
<dbReference type="InterPro" id="IPR031330">
    <property type="entry name" value="Gly_Hdrlase_35_cat"/>
</dbReference>
<dbReference type="Gene3D" id="3.20.20.80">
    <property type="entry name" value="Glycosidases"/>
    <property type="match status" value="1"/>
</dbReference>
<dbReference type="SUPFAM" id="SSF51445">
    <property type="entry name" value="(Trans)glycosidases"/>
    <property type="match status" value="1"/>
</dbReference>
<dbReference type="Proteomes" id="UP001315278">
    <property type="component" value="Unassembled WGS sequence"/>
</dbReference>
<dbReference type="Pfam" id="PF01301">
    <property type="entry name" value="Glyco_hydro_35"/>
    <property type="match status" value="1"/>
</dbReference>
<protein>
    <submittedName>
        <fullName evidence="4">Beta-galactosidase</fullName>
    </submittedName>
</protein>
<sequence>MKTGIVSRLFPELGRPVILGDYPYYRAAPHHWPVDLTALAAAGIDCVTFYVPWRFHELSLGEFDFDGRTDPQRDVRGLLGLIASLGLKAIVKPGPFIHAEVQLGGLPDRLCRGGEIRLTDVEGRTVTSQNQPLPSLWHPTVRAEVADWMRAVCRDVIAPSCQPPGCIVGVQIGNEGIYSDANLPMARCDGSPFARQAFVDWLGRTDAADAPPMPYPVEWARWSGAGTVQLWDWLADFLPADIRGRTLVNIPLANACNEASINGWGMRQLAFDSCRHVRGHTEWIGNAAAESGAFESHLLGVSLGGTDIVEANWGFTWTDASFADPSIPLFHALLGLMLGSQSCSVYTACATQNWGATIAMDEAGLRAEGVDPAWHVPPYCPGAPLQEGGAKGATAAGLALLGRFVSEFGGLLLRTRTCIDAILALDRPIPMRDTLGGAGVPLLAKAARLLRDSLAQDGRHIAPCWADAVQPDEGVPVIHLVAQPHQAVSHRRTAANIDEVRSRLATALPAPGRLNRLHIGRHREGVMIRRRGIDHTAEFLGFFNPSQRSETFEVNDGQHIKVVTLAPHGCAVLVVEDHAVIGGLLSAGSRFDGAPPDADGVVWRQLAPRETLTDDRRTVPA</sequence>
<accession>A0ABS5FS96</accession>
<keyword evidence="5" id="KW-1185">Reference proteome</keyword>
<dbReference type="InterPro" id="IPR001944">
    <property type="entry name" value="Glycoside_Hdrlase_35"/>
</dbReference>
<comment type="similarity">
    <text evidence="1 2">Belongs to the glycosyl hydrolase 35 family.</text>
</comment>
<feature type="domain" description="Glycoside hydrolase 35 catalytic" evidence="3">
    <location>
        <begin position="19"/>
        <end position="118"/>
    </location>
</feature>
<name>A0ABS5FS96_9BRAD</name>
<evidence type="ECO:0000256" key="2">
    <source>
        <dbReference type="RuleBase" id="RU003679"/>
    </source>
</evidence>
<gene>
    <name evidence="4" type="ORF">JQ615_29400</name>
</gene>
<proteinExistence type="inferred from homology"/>
<evidence type="ECO:0000313" key="5">
    <source>
        <dbReference type="Proteomes" id="UP001315278"/>
    </source>
</evidence>